<name>A0A927HCZ2_9BACI</name>
<evidence type="ECO:0000313" key="3">
    <source>
        <dbReference type="Proteomes" id="UP000602076"/>
    </source>
</evidence>
<dbReference type="EMBL" id="JACXSI010000070">
    <property type="protein sequence ID" value="MBD3110544.1"/>
    <property type="molecule type" value="Genomic_DNA"/>
</dbReference>
<dbReference type="Proteomes" id="UP000602076">
    <property type="component" value="Unassembled WGS sequence"/>
</dbReference>
<accession>A0A927HCZ2</accession>
<dbReference type="AlphaFoldDB" id="A0A927HCZ2"/>
<comment type="caution">
    <text evidence="2">The sequence shown here is derived from an EMBL/GenBank/DDBJ whole genome shotgun (WGS) entry which is preliminary data.</text>
</comment>
<proteinExistence type="predicted"/>
<reference evidence="2" key="1">
    <citation type="submission" date="2020-09" db="EMBL/GenBank/DDBJ databases">
        <title>Bacillus faecalis sp. nov., a moderately halophilic bacterium isolated from cow faeces.</title>
        <authorList>
            <person name="Jiang L."/>
            <person name="Lee J."/>
        </authorList>
    </citation>
    <scope>NUCLEOTIDE SEQUENCE</scope>
    <source>
        <strain evidence="2">AGMB 02131</strain>
    </source>
</reference>
<sequence>MELSANDEDSISESATDGQFECLQSQLSTSAAQAVVMQNDMQAAQPQAAPHPYAGNIIDLKT</sequence>
<evidence type="ECO:0000313" key="2">
    <source>
        <dbReference type="EMBL" id="MBD3110544.1"/>
    </source>
</evidence>
<keyword evidence="3" id="KW-1185">Reference proteome</keyword>
<feature type="region of interest" description="Disordered" evidence="1">
    <location>
        <begin position="43"/>
        <end position="62"/>
    </location>
</feature>
<dbReference type="RefSeq" id="WP_191000076.1">
    <property type="nucleotide sequence ID" value="NZ_JACXSI010000070.1"/>
</dbReference>
<gene>
    <name evidence="2" type="ORF">IEO70_19640</name>
</gene>
<organism evidence="2 3">
    <name type="scientific">Peribacillus faecalis</name>
    <dbReference type="NCBI Taxonomy" id="2772559"/>
    <lineage>
        <taxon>Bacteria</taxon>
        <taxon>Bacillati</taxon>
        <taxon>Bacillota</taxon>
        <taxon>Bacilli</taxon>
        <taxon>Bacillales</taxon>
        <taxon>Bacillaceae</taxon>
        <taxon>Peribacillus</taxon>
    </lineage>
</organism>
<evidence type="ECO:0000256" key="1">
    <source>
        <dbReference type="SAM" id="MobiDB-lite"/>
    </source>
</evidence>
<feature type="compositionally biased region" description="Low complexity" evidence="1">
    <location>
        <begin position="43"/>
        <end position="54"/>
    </location>
</feature>
<protein>
    <submittedName>
        <fullName evidence="2">Uncharacterized protein</fullName>
    </submittedName>
</protein>